<feature type="region of interest" description="Disordered" evidence="7">
    <location>
        <begin position="35"/>
        <end position="56"/>
    </location>
</feature>
<evidence type="ECO:0000256" key="6">
    <source>
        <dbReference type="ARBA" id="ARBA00023136"/>
    </source>
</evidence>
<evidence type="ECO:0000256" key="1">
    <source>
        <dbReference type="ARBA" id="ARBA00004173"/>
    </source>
</evidence>
<evidence type="ECO:0000256" key="4">
    <source>
        <dbReference type="ARBA" id="ARBA00022824"/>
    </source>
</evidence>
<keyword evidence="5" id="KW-0496">Mitochondrion</keyword>
<proteinExistence type="predicted"/>
<evidence type="ECO:0000256" key="3">
    <source>
        <dbReference type="ARBA" id="ARBA00004370"/>
    </source>
</evidence>
<gene>
    <name evidence="8" type="ORF">HKI87_11g66580</name>
</gene>
<accession>A0AAX4PH25</accession>
<keyword evidence="6" id="KW-0472">Membrane</keyword>
<evidence type="ECO:0000256" key="7">
    <source>
        <dbReference type="SAM" id="MobiDB-lite"/>
    </source>
</evidence>
<keyword evidence="9" id="KW-1185">Reference proteome</keyword>
<reference evidence="8 9" key="1">
    <citation type="submission" date="2024-03" db="EMBL/GenBank/DDBJ databases">
        <title>Complete genome sequence of the green alga Chloropicon roscoffensis RCC1871.</title>
        <authorList>
            <person name="Lemieux C."/>
            <person name="Pombert J.-F."/>
            <person name="Otis C."/>
            <person name="Turmel M."/>
        </authorList>
    </citation>
    <scope>NUCLEOTIDE SEQUENCE [LARGE SCALE GENOMIC DNA]</scope>
    <source>
        <strain evidence="8 9">RCC1871</strain>
    </source>
</reference>
<dbReference type="SUPFAM" id="SSF53474">
    <property type="entry name" value="alpha/beta-Hydrolases"/>
    <property type="match status" value="1"/>
</dbReference>
<dbReference type="SUPFAM" id="SSF48371">
    <property type="entry name" value="ARM repeat"/>
    <property type="match status" value="1"/>
</dbReference>
<dbReference type="PANTHER" id="PTHR48182">
    <property type="entry name" value="PROTEIN SERAC1"/>
    <property type="match status" value="1"/>
</dbReference>
<evidence type="ECO:0000313" key="8">
    <source>
        <dbReference type="EMBL" id="WZN65101.1"/>
    </source>
</evidence>
<dbReference type="AlphaFoldDB" id="A0AAX4PH25"/>
<dbReference type="EMBL" id="CP151511">
    <property type="protein sequence ID" value="WZN65101.1"/>
    <property type="molecule type" value="Genomic_DNA"/>
</dbReference>
<keyword evidence="4" id="KW-0256">Endoplasmic reticulum</keyword>
<dbReference type="PANTHER" id="PTHR48182:SF2">
    <property type="entry name" value="PROTEIN SERAC1"/>
    <property type="match status" value="1"/>
</dbReference>
<comment type="subcellular location">
    <subcellularLocation>
        <location evidence="2">Endoplasmic reticulum</location>
    </subcellularLocation>
    <subcellularLocation>
        <location evidence="3">Membrane</location>
    </subcellularLocation>
    <subcellularLocation>
        <location evidence="1">Mitochondrion</location>
    </subcellularLocation>
</comment>
<dbReference type="Gene3D" id="3.40.50.1820">
    <property type="entry name" value="alpha/beta hydrolase"/>
    <property type="match status" value="1"/>
</dbReference>
<dbReference type="GO" id="GO:0016020">
    <property type="term" value="C:membrane"/>
    <property type="evidence" value="ECO:0007669"/>
    <property type="project" value="UniProtKB-SubCell"/>
</dbReference>
<dbReference type="InterPro" id="IPR052374">
    <property type="entry name" value="SERAC1"/>
</dbReference>
<dbReference type="InterPro" id="IPR016024">
    <property type="entry name" value="ARM-type_fold"/>
</dbReference>
<dbReference type="InterPro" id="IPR029058">
    <property type="entry name" value="AB_hydrolase_fold"/>
</dbReference>
<dbReference type="GO" id="GO:0005739">
    <property type="term" value="C:mitochondrion"/>
    <property type="evidence" value="ECO:0007669"/>
    <property type="project" value="UniProtKB-SubCell"/>
</dbReference>
<evidence type="ECO:0000256" key="2">
    <source>
        <dbReference type="ARBA" id="ARBA00004240"/>
    </source>
</evidence>
<feature type="compositionally biased region" description="Basic and acidic residues" evidence="7">
    <location>
        <begin position="35"/>
        <end position="46"/>
    </location>
</feature>
<name>A0AAX4PH25_9CHLO</name>
<evidence type="ECO:0000313" key="9">
    <source>
        <dbReference type="Proteomes" id="UP001472866"/>
    </source>
</evidence>
<sequence length="939" mass="101158">MLSSARSRLGRLSLASALAATAGYGWSSSVREDAVAPHEGEAEARRRAVASTSSASTSLHEDGESLLVLARAVKNIIVDVSGSLGSSVSGRVAQVLTALSSRPALVDAMLSSNDEQLVRWLLDQLDKPAECAERRGAEVVLAQMLAAPSSARLLLSHSDLFPCLLDHVVRNEFSDISGALKVASGAIVLGSPSSPQVVRSVLDVLLESQVGKHQGSSLSHICCWALSCWAKQEDSRPTLLGLGALGAISEVLGRGPSLEDEDRALLLGAAFDLLSHQTGRLGEDETKNLLTPIIHNGAHAVANLDEDLLACAINCLASLLETGAILGDEMAKEVDSIALLLKLVSKTFFIEADLCKDSLRAALARFLRASASRGGEVRVVDEEIWIPRLMSWLFCSSKPRKFVKHGERGDSSDRVRLSSLEAVAALMGASDEGFGVRVAREWLAHFGLALCEHHEREAAKYERGGATIGMLEERVREARDAVAELLSACRNATITAVHPPKLPKGVEEVNNANLPEAYAAAAARVDEAMAVIAAAKVMSALGDLLSDDRASQEWFLKSGALGMLHKITSAQQQAGEAGGDAVQLSTGTDGALSRLLAILSVHGRYKEEIGSSTYEGWLQRLSGSANCRIRSNAERALLNSRSKPSGSGKCLEVRDGVHLLVPGAEHHLRLVESCNSDLVGKECGIEADIVFVHGLNGGPFSSWRPGTEKKAKAEGKQSVWPQLWLAKTNPNLRLLSLEYKTKVFDYEGAQHSFRELTSEMLKKLSAAGVGQRPVIFVTHSMGGLMVKEMMMQGAEKDDEMTDKSIQDIVKNTKGVVFYSTPHHGSWLASASWNLLYIRGLKDIVDVLRPGPYLEELNEFFKTFCKAQHVPVLSFSESTQTHLMGPSIVKAEIVPAESAYPGFGEFHMVESDHIGVCKPLSNEDPSYLKVERFIKTALNP</sequence>
<dbReference type="GO" id="GO:0005783">
    <property type="term" value="C:endoplasmic reticulum"/>
    <property type="evidence" value="ECO:0007669"/>
    <property type="project" value="UniProtKB-SubCell"/>
</dbReference>
<dbReference type="Proteomes" id="UP001472866">
    <property type="component" value="Chromosome 11"/>
</dbReference>
<evidence type="ECO:0000256" key="5">
    <source>
        <dbReference type="ARBA" id="ARBA00023128"/>
    </source>
</evidence>
<protein>
    <submittedName>
        <fullName evidence="8">Protein SERAC1</fullName>
    </submittedName>
</protein>
<organism evidence="8 9">
    <name type="scientific">Chloropicon roscoffensis</name>
    <dbReference type="NCBI Taxonomy" id="1461544"/>
    <lineage>
        <taxon>Eukaryota</taxon>
        <taxon>Viridiplantae</taxon>
        <taxon>Chlorophyta</taxon>
        <taxon>Chloropicophyceae</taxon>
        <taxon>Chloropicales</taxon>
        <taxon>Chloropicaceae</taxon>
        <taxon>Chloropicon</taxon>
    </lineage>
</organism>